<dbReference type="Proteomes" id="UP000278962">
    <property type="component" value="Unassembled WGS sequence"/>
</dbReference>
<keyword evidence="2" id="KW-0812">Transmembrane</keyword>
<keyword evidence="3" id="KW-0256">Endoplasmic reticulum</keyword>
<evidence type="ECO:0000256" key="4">
    <source>
        <dbReference type="ARBA" id="ARBA00022989"/>
    </source>
</evidence>
<dbReference type="RefSeq" id="WP_121252790.1">
    <property type="nucleotide sequence ID" value="NZ_RBIL01000001.1"/>
</dbReference>
<dbReference type="InterPro" id="IPR013969">
    <property type="entry name" value="Oligosacch_biosynth_Alg14"/>
</dbReference>
<evidence type="ECO:0000313" key="7">
    <source>
        <dbReference type="Proteomes" id="UP000278962"/>
    </source>
</evidence>
<keyword evidence="4" id="KW-1133">Transmembrane helix</keyword>
<dbReference type="Pfam" id="PF08660">
    <property type="entry name" value="Alg14"/>
    <property type="match status" value="1"/>
</dbReference>
<evidence type="ECO:0000256" key="5">
    <source>
        <dbReference type="ARBA" id="ARBA00023136"/>
    </source>
</evidence>
<evidence type="ECO:0000256" key="3">
    <source>
        <dbReference type="ARBA" id="ARBA00022824"/>
    </source>
</evidence>
<accession>A0A660LG50</accession>
<keyword evidence="5" id="KW-0472">Membrane</keyword>
<keyword evidence="7" id="KW-1185">Reference proteome</keyword>
<name>A0A660LG50_9ACTN</name>
<evidence type="ECO:0000313" key="6">
    <source>
        <dbReference type="EMBL" id="RKQ94088.1"/>
    </source>
</evidence>
<evidence type="ECO:0000256" key="1">
    <source>
        <dbReference type="ARBA" id="ARBA00004389"/>
    </source>
</evidence>
<gene>
    <name evidence="6" type="ORF">C8N24_3965</name>
</gene>
<sequence>MTRARRPQRILAVASSGGHWVQLSRLKPAFEGHDVAYLTTEPGHRREVGSARFYSVPDANRNAKGKLALATAKLVWIVLRERPDVVVSTGAAPGYLALRVAKLVRARTVWVDSVANVEELSMSGRLASTKADLCLTQWPHLAEGRVAYEGAVL</sequence>
<protein>
    <submittedName>
        <fullName evidence="6">Oligosaccharide biosynthesis protein Alg14</fullName>
    </submittedName>
</protein>
<reference evidence="6 7" key="1">
    <citation type="submission" date="2018-10" db="EMBL/GenBank/DDBJ databases">
        <title>Genomic Encyclopedia of Archaeal and Bacterial Type Strains, Phase II (KMG-II): from individual species to whole genera.</title>
        <authorList>
            <person name="Goeker M."/>
        </authorList>
    </citation>
    <scope>NUCLEOTIDE SEQUENCE [LARGE SCALE GENOMIC DNA]</scope>
    <source>
        <strain evidence="6 7">DSM 14954</strain>
    </source>
</reference>
<dbReference type="AlphaFoldDB" id="A0A660LG50"/>
<dbReference type="PANTHER" id="PTHR12154">
    <property type="entry name" value="GLYCOSYL TRANSFERASE-RELATED"/>
    <property type="match status" value="1"/>
</dbReference>
<organism evidence="6 7">
    <name type="scientific">Solirubrobacter pauli</name>
    <dbReference type="NCBI Taxonomy" id="166793"/>
    <lineage>
        <taxon>Bacteria</taxon>
        <taxon>Bacillati</taxon>
        <taxon>Actinomycetota</taxon>
        <taxon>Thermoleophilia</taxon>
        <taxon>Solirubrobacterales</taxon>
        <taxon>Solirubrobacteraceae</taxon>
        <taxon>Solirubrobacter</taxon>
    </lineage>
</organism>
<dbReference type="PANTHER" id="PTHR12154:SF4">
    <property type="entry name" value="UDP-N-ACETYLGLUCOSAMINE TRANSFERASE SUBUNIT ALG14 HOMOLOG"/>
    <property type="match status" value="1"/>
</dbReference>
<proteinExistence type="predicted"/>
<dbReference type="GO" id="GO:0006488">
    <property type="term" value="P:dolichol-linked oligosaccharide biosynthetic process"/>
    <property type="evidence" value="ECO:0007669"/>
    <property type="project" value="InterPro"/>
</dbReference>
<dbReference type="SUPFAM" id="SSF53756">
    <property type="entry name" value="UDP-Glycosyltransferase/glycogen phosphorylase"/>
    <property type="match status" value="1"/>
</dbReference>
<dbReference type="EMBL" id="RBIL01000001">
    <property type="protein sequence ID" value="RKQ94088.1"/>
    <property type="molecule type" value="Genomic_DNA"/>
</dbReference>
<evidence type="ECO:0000256" key="2">
    <source>
        <dbReference type="ARBA" id="ARBA00022692"/>
    </source>
</evidence>
<dbReference type="GO" id="GO:0004577">
    <property type="term" value="F:N-acetylglucosaminyldiphosphodolichol N-acetylglucosaminyltransferase activity"/>
    <property type="evidence" value="ECO:0007669"/>
    <property type="project" value="TreeGrafter"/>
</dbReference>
<comment type="subcellular location">
    <subcellularLocation>
        <location evidence="1">Endoplasmic reticulum membrane</location>
        <topology evidence="1">Single-pass membrane protein</topology>
    </subcellularLocation>
</comment>
<dbReference type="OrthoDB" id="555447at2"/>
<dbReference type="Gene3D" id="3.40.50.2000">
    <property type="entry name" value="Glycogen Phosphorylase B"/>
    <property type="match status" value="1"/>
</dbReference>
<comment type="caution">
    <text evidence="6">The sequence shown here is derived from an EMBL/GenBank/DDBJ whole genome shotgun (WGS) entry which is preliminary data.</text>
</comment>